<proteinExistence type="predicted"/>
<dbReference type="InterPro" id="IPR001437">
    <property type="entry name" value="Tscrpt_elong_fac_GreA/B_C"/>
</dbReference>
<dbReference type="PANTHER" id="PTHR30437:SF5">
    <property type="entry name" value="REGULATOR OF NUCLEOSIDE DIPHOSPHATE KINASE"/>
    <property type="match status" value="1"/>
</dbReference>
<gene>
    <name evidence="3" type="primary">rnk_3</name>
    <name evidence="3" type="ORF">GCM10023156_25550</name>
</gene>
<keyword evidence="4" id="KW-1185">Reference proteome</keyword>
<dbReference type="InterPro" id="IPR023459">
    <property type="entry name" value="Tscrpt_elong_fac_GreA/B_fam"/>
</dbReference>
<name>A0ABP8MSZ8_9BACT</name>
<protein>
    <submittedName>
        <fullName evidence="3">Nucleoside diphosphate kinase regulator</fullName>
    </submittedName>
</protein>
<dbReference type="PANTHER" id="PTHR30437">
    <property type="entry name" value="TRANSCRIPTION ELONGATION FACTOR GREA"/>
    <property type="match status" value="1"/>
</dbReference>
<dbReference type="Pfam" id="PF01272">
    <property type="entry name" value="GreA_GreB"/>
    <property type="match status" value="1"/>
</dbReference>
<evidence type="ECO:0000313" key="3">
    <source>
        <dbReference type="EMBL" id="GAA4453907.1"/>
    </source>
</evidence>
<feature type="domain" description="Transcription elongation factor GreA/GreB C-terminal" evidence="1">
    <location>
        <begin position="65"/>
        <end position="140"/>
    </location>
</feature>
<feature type="domain" description="Regulator of nucleoside diphosphate kinase N-terminal" evidence="2">
    <location>
        <begin position="17"/>
        <end position="59"/>
    </location>
</feature>
<dbReference type="InterPro" id="IPR029462">
    <property type="entry name" value="Rnk_N"/>
</dbReference>
<dbReference type="Proteomes" id="UP001500840">
    <property type="component" value="Unassembled WGS sequence"/>
</dbReference>
<reference evidence="4" key="1">
    <citation type="journal article" date="2019" name="Int. J. Syst. Evol. Microbiol.">
        <title>The Global Catalogue of Microorganisms (GCM) 10K type strain sequencing project: providing services to taxonomists for standard genome sequencing and annotation.</title>
        <authorList>
            <consortium name="The Broad Institute Genomics Platform"/>
            <consortium name="The Broad Institute Genome Sequencing Center for Infectious Disease"/>
            <person name="Wu L."/>
            <person name="Ma J."/>
        </authorList>
    </citation>
    <scope>NUCLEOTIDE SEQUENCE [LARGE SCALE GENOMIC DNA]</scope>
    <source>
        <strain evidence="4">JCM 17759</strain>
    </source>
</reference>
<dbReference type="GO" id="GO:0016301">
    <property type="term" value="F:kinase activity"/>
    <property type="evidence" value="ECO:0007669"/>
    <property type="project" value="UniProtKB-KW"/>
</dbReference>
<evidence type="ECO:0000259" key="1">
    <source>
        <dbReference type="Pfam" id="PF01272"/>
    </source>
</evidence>
<dbReference type="Pfam" id="PF14760">
    <property type="entry name" value="Rnk_N"/>
    <property type="match status" value="1"/>
</dbReference>
<sequence length="147" mass="16541">MSIASHHVVITAENQHQVIITAEDHQRLLQLLQREIKEITGCASHLYDLLKELHRASVVDPADVPRDVVTMDSVIELTDLDSNESEVFTLVYPDAENAKENMLSVFAPIGTAILGYHVGDSVSWPVPIGVRRMKIESILYQPEHYQK</sequence>
<keyword evidence="3" id="KW-0418">Kinase</keyword>
<evidence type="ECO:0000313" key="4">
    <source>
        <dbReference type="Proteomes" id="UP001500840"/>
    </source>
</evidence>
<organism evidence="3 4">
    <name type="scientific">Novipirellula rosea</name>
    <dbReference type="NCBI Taxonomy" id="1031540"/>
    <lineage>
        <taxon>Bacteria</taxon>
        <taxon>Pseudomonadati</taxon>
        <taxon>Planctomycetota</taxon>
        <taxon>Planctomycetia</taxon>
        <taxon>Pirellulales</taxon>
        <taxon>Pirellulaceae</taxon>
        <taxon>Novipirellula</taxon>
    </lineage>
</organism>
<dbReference type="NCBIfam" id="NF004396">
    <property type="entry name" value="PRK05753.1"/>
    <property type="match status" value="1"/>
</dbReference>
<accession>A0ABP8MSZ8</accession>
<dbReference type="SUPFAM" id="SSF54534">
    <property type="entry name" value="FKBP-like"/>
    <property type="match status" value="1"/>
</dbReference>
<dbReference type="RefSeq" id="WP_345322528.1">
    <property type="nucleotide sequence ID" value="NZ_BAABGA010000031.1"/>
</dbReference>
<evidence type="ECO:0000259" key="2">
    <source>
        <dbReference type="Pfam" id="PF14760"/>
    </source>
</evidence>
<dbReference type="Gene3D" id="3.10.50.30">
    <property type="entry name" value="Transcription elongation factor, GreA/GreB, C-terminal domain"/>
    <property type="match status" value="1"/>
</dbReference>
<comment type="caution">
    <text evidence="3">The sequence shown here is derived from an EMBL/GenBank/DDBJ whole genome shotgun (WGS) entry which is preliminary data.</text>
</comment>
<dbReference type="EMBL" id="BAABGA010000031">
    <property type="protein sequence ID" value="GAA4453907.1"/>
    <property type="molecule type" value="Genomic_DNA"/>
</dbReference>
<keyword evidence="3" id="KW-0808">Transferase</keyword>
<dbReference type="InterPro" id="IPR036953">
    <property type="entry name" value="GreA/GreB_C_sf"/>
</dbReference>